<protein>
    <submittedName>
        <fullName evidence="6">ASH domain-containing protein</fullName>
    </submittedName>
</protein>
<dbReference type="WBParaSite" id="L893_g1968.t1">
    <property type="protein sequence ID" value="L893_g1968.t1"/>
    <property type="gene ID" value="L893_g1968"/>
</dbReference>
<sequence>MARNLNHTRDDDFSDLDTDGEEDFEEREKETIGESGYGSSYSQNKIQDSGNSRELLQSQFVPRRAGLSCIDEERSVDLRSRGSSPAFANFRNQAPKRMEPRMMIVLSIFRTRANLAHPAVHGFVDLPEAPVAQVEEEFGSFRSDAFNAIEEEEKKHELTNKFFIPEGAPIVQRKENSWEPSVLVDNSPVKQDTQKRRSILGERHELNQLSPKKKTKQSNAEEPTGQPVNHVDVMMSYNESVVGPQNTSVPFQSTPVAPRFGNGGSRMRGRNILAQKMFDGINESQIPTSIVEGANESYASRKGGQPLGRAESIRNLSVASSRPSMLPSDSTINKALDSGADATTFLEEMKAKRAQRAAMRASARPSLERSRNVSSVKEYERPGSVVRASTMSLESRPASQASTVSRSITSHRLSENEPVLKCVHEIGFGYVAVGDRVTRDLTIENTTDGPLAVRVTIVRNQSSDVFSILSNDIELPRKDKYNLTIFYSPTEAHLANFSELLLNAKNVTYNKKVRLRGFCGVARVEPVLTGGLHVTKEGHHVLKTSLNTQLSVKLKNHGERTAFVRLKINPLHEGDPLPTVLIQPSDKFVLDSDEIISITLTLLEGMSSGSKMTKFIGNFCLSVYSGENSQRERFKEYLKKRNHEDILYDDMSFTEAFEKDEFGQERSERHQKRMLKTVHHYDKTNFFKNLRKDDIRIYNSKDMGSRQSLCDDTNKSLYETMDDMTIHPGDVDDRTRRLDFTRQGLKQ</sequence>
<feature type="compositionally biased region" description="Polar residues" evidence="3">
    <location>
        <begin position="245"/>
        <end position="255"/>
    </location>
</feature>
<feature type="compositionally biased region" description="Polar residues" evidence="3">
    <location>
        <begin position="387"/>
        <end position="409"/>
    </location>
</feature>
<feature type="region of interest" description="Disordered" evidence="3">
    <location>
        <begin position="356"/>
        <end position="409"/>
    </location>
</feature>
<dbReference type="InterPro" id="IPR013783">
    <property type="entry name" value="Ig-like_fold"/>
</dbReference>
<feature type="compositionally biased region" description="Polar residues" evidence="3">
    <location>
        <begin position="37"/>
        <end position="52"/>
    </location>
</feature>
<feature type="compositionally biased region" description="Basic and acidic residues" evidence="3">
    <location>
        <begin position="192"/>
        <end position="206"/>
    </location>
</feature>
<feature type="compositionally biased region" description="Acidic residues" evidence="3">
    <location>
        <begin position="12"/>
        <end position="25"/>
    </location>
</feature>
<proteinExistence type="predicted"/>
<keyword evidence="2" id="KW-0963">Cytoplasm</keyword>
<feature type="region of interest" description="Disordered" evidence="3">
    <location>
        <begin position="182"/>
        <end position="229"/>
    </location>
</feature>
<evidence type="ECO:0000313" key="5">
    <source>
        <dbReference type="Proteomes" id="UP000095287"/>
    </source>
</evidence>
<evidence type="ECO:0000256" key="1">
    <source>
        <dbReference type="ARBA" id="ARBA00004496"/>
    </source>
</evidence>
<feature type="region of interest" description="Disordered" evidence="3">
    <location>
        <begin position="1"/>
        <end position="52"/>
    </location>
</feature>
<comment type="subcellular location">
    <subcellularLocation>
        <location evidence="1">Cytoplasm</location>
    </subcellularLocation>
</comment>
<accession>A0A1I7YTZ8</accession>
<organism evidence="5 6">
    <name type="scientific">Steinernema glaseri</name>
    <dbReference type="NCBI Taxonomy" id="37863"/>
    <lineage>
        <taxon>Eukaryota</taxon>
        <taxon>Metazoa</taxon>
        <taxon>Ecdysozoa</taxon>
        <taxon>Nematoda</taxon>
        <taxon>Chromadorea</taxon>
        <taxon>Rhabditida</taxon>
        <taxon>Tylenchina</taxon>
        <taxon>Panagrolaimomorpha</taxon>
        <taxon>Strongyloidoidea</taxon>
        <taxon>Steinernematidae</taxon>
        <taxon>Steinernema</taxon>
    </lineage>
</organism>
<feature type="domain" description="Abnormal spindle-like microcephaly-associated protein ASH" evidence="4">
    <location>
        <begin position="425"/>
        <end position="492"/>
    </location>
</feature>
<feature type="region of interest" description="Disordered" evidence="3">
    <location>
        <begin position="245"/>
        <end position="265"/>
    </location>
</feature>
<dbReference type="Proteomes" id="UP000095287">
    <property type="component" value="Unplaced"/>
</dbReference>
<name>A0A1I7YTZ8_9BILA</name>
<dbReference type="Pfam" id="PF15780">
    <property type="entry name" value="ASH"/>
    <property type="match status" value="1"/>
</dbReference>
<dbReference type="AlphaFoldDB" id="A0A1I7YTZ8"/>
<feature type="compositionally biased region" description="Basic and acidic residues" evidence="3">
    <location>
        <begin position="366"/>
        <end position="381"/>
    </location>
</feature>
<evidence type="ECO:0000256" key="2">
    <source>
        <dbReference type="ARBA" id="ARBA00022490"/>
    </source>
</evidence>
<reference evidence="6" key="1">
    <citation type="submission" date="2016-11" db="UniProtKB">
        <authorList>
            <consortium name="WormBaseParasite"/>
        </authorList>
    </citation>
    <scope>IDENTIFICATION</scope>
</reference>
<evidence type="ECO:0000313" key="6">
    <source>
        <dbReference type="WBParaSite" id="L893_g1968.t1"/>
    </source>
</evidence>
<dbReference type="InterPro" id="IPR031549">
    <property type="entry name" value="ASH"/>
</dbReference>
<evidence type="ECO:0000259" key="4">
    <source>
        <dbReference type="Pfam" id="PF15780"/>
    </source>
</evidence>
<keyword evidence="5" id="KW-1185">Reference proteome</keyword>
<evidence type="ECO:0000256" key="3">
    <source>
        <dbReference type="SAM" id="MobiDB-lite"/>
    </source>
</evidence>
<dbReference type="GO" id="GO:0005737">
    <property type="term" value="C:cytoplasm"/>
    <property type="evidence" value="ECO:0007669"/>
    <property type="project" value="UniProtKB-SubCell"/>
</dbReference>
<dbReference type="Gene3D" id="2.60.40.10">
    <property type="entry name" value="Immunoglobulins"/>
    <property type="match status" value="1"/>
</dbReference>